<evidence type="ECO:0000313" key="2">
    <source>
        <dbReference type="EMBL" id="RSL34551.1"/>
    </source>
</evidence>
<accession>A0A428N851</accession>
<reference evidence="2 3" key="1">
    <citation type="submission" date="2018-10" db="EMBL/GenBank/DDBJ databases">
        <title>Draft genome sequence of Bacillus salarius IM0101, isolated from a hypersaline soil in Inner Mongolia, China.</title>
        <authorList>
            <person name="Yamprayoonswat W."/>
            <person name="Boonvisut S."/>
            <person name="Jumpathong W."/>
            <person name="Sittihan S."/>
            <person name="Ruangsuj P."/>
            <person name="Wanthongcharoen S."/>
            <person name="Thongpramul N."/>
            <person name="Pimmason S."/>
            <person name="Yu B."/>
            <person name="Yasawong M."/>
        </authorList>
    </citation>
    <scope>NUCLEOTIDE SEQUENCE [LARGE SCALE GENOMIC DNA]</scope>
    <source>
        <strain evidence="2 3">IM0101</strain>
    </source>
</reference>
<dbReference type="InterPro" id="IPR024563">
    <property type="entry name" value="YqhR"/>
</dbReference>
<name>A0A428N851_9BACI</name>
<dbReference type="EMBL" id="RBVX01000003">
    <property type="protein sequence ID" value="RSL34551.1"/>
    <property type="molecule type" value="Genomic_DNA"/>
</dbReference>
<feature type="transmembrane region" description="Helical" evidence="1">
    <location>
        <begin position="86"/>
        <end position="104"/>
    </location>
</feature>
<keyword evidence="1" id="KW-1133">Transmembrane helix</keyword>
<feature type="transmembrane region" description="Helical" evidence="1">
    <location>
        <begin position="55"/>
        <end position="79"/>
    </location>
</feature>
<feature type="transmembrane region" description="Helical" evidence="1">
    <location>
        <begin position="119"/>
        <end position="141"/>
    </location>
</feature>
<protein>
    <submittedName>
        <fullName evidence="2">Uncharacterized protein</fullName>
    </submittedName>
</protein>
<keyword evidence="1" id="KW-0472">Membrane</keyword>
<sequence length="152" mass="17430">MNKVSVYNQKVAIIGFFGGLIWSCVGYAAFSLNFTKMGPAMAMLPWALPQWKETYLGHLVGIFFLSLLSVVVAFIYRLLLQKWESIWLGIGFGVFLWFVVYYLLHPLFPGKEPITSMNFSNLSTTICLFVIYGVFISYSIAYEYNEMQRNEA</sequence>
<dbReference type="Pfam" id="PF11085">
    <property type="entry name" value="YqhR"/>
    <property type="match status" value="1"/>
</dbReference>
<evidence type="ECO:0000313" key="3">
    <source>
        <dbReference type="Proteomes" id="UP000275076"/>
    </source>
</evidence>
<dbReference type="AlphaFoldDB" id="A0A428N851"/>
<dbReference type="Proteomes" id="UP000275076">
    <property type="component" value="Unassembled WGS sequence"/>
</dbReference>
<keyword evidence="1" id="KW-0812">Transmembrane</keyword>
<feature type="transmembrane region" description="Helical" evidence="1">
    <location>
        <begin position="12"/>
        <end position="35"/>
    </location>
</feature>
<dbReference type="OrthoDB" id="2691442at2"/>
<keyword evidence="3" id="KW-1185">Reference proteome</keyword>
<gene>
    <name evidence="2" type="ORF">D7Z54_05260</name>
</gene>
<proteinExistence type="predicted"/>
<organism evidence="2 3">
    <name type="scientific">Salibacterium salarium</name>
    <dbReference type="NCBI Taxonomy" id="284579"/>
    <lineage>
        <taxon>Bacteria</taxon>
        <taxon>Bacillati</taxon>
        <taxon>Bacillota</taxon>
        <taxon>Bacilli</taxon>
        <taxon>Bacillales</taxon>
        <taxon>Bacillaceae</taxon>
    </lineage>
</organism>
<evidence type="ECO:0000256" key="1">
    <source>
        <dbReference type="SAM" id="Phobius"/>
    </source>
</evidence>
<comment type="caution">
    <text evidence="2">The sequence shown here is derived from an EMBL/GenBank/DDBJ whole genome shotgun (WGS) entry which is preliminary data.</text>
</comment>
<dbReference type="RefSeq" id="WP_125554783.1">
    <property type="nucleotide sequence ID" value="NZ_RBVX01000003.1"/>
</dbReference>